<dbReference type="EMBL" id="AMQN01010754">
    <property type="status" value="NOT_ANNOTATED_CDS"/>
    <property type="molecule type" value="Genomic_DNA"/>
</dbReference>
<dbReference type="EMBL" id="KB308480">
    <property type="protein sequence ID" value="ELT97718.1"/>
    <property type="molecule type" value="Genomic_DNA"/>
</dbReference>
<reference evidence="2" key="3">
    <citation type="submission" date="2015-06" db="UniProtKB">
        <authorList>
            <consortium name="EnsemblMetazoa"/>
        </authorList>
    </citation>
    <scope>IDENTIFICATION</scope>
</reference>
<evidence type="ECO:0000313" key="1">
    <source>
        <dbReference type="EMBL" id="ELT97718.1"/>
    </source>
</evidence>
<sequence>MVVCGCIFNKKPNFQCEDTSQRSTVRSQESTARAAIDNGVVRGSGLGPRHVVCVYFAPIFDAARHKALGFADDLNLLATDQRDLEDARNNGEDEFAKRKVQDLQRYMKDRGVSPTG</sequence>
<keyword evidence="3" id="KW-1185">Reference proteome</keyword>
<dbReference type="AlphaFoldDB" id="R7TUY0"/>
<gene>
    <name evidence="1" type="ORF">CAPTEDRAFT_187852</name>
</gene>
<accession>R7TUY0</accession>
<organism evidence="1">
    <name type="scientific">Capitella teleta</name>
    <name type="common">Polychaete worm</name>
    <dbReference type="NCBI Taxonomy" id="283909"/>
    <lineage>
        <taxon>Eukaryota</taxon>
        <taxon>Metazoa</taxon>
        <taxon>Spiralia</taxon>
        <taxon>Lophotrochozoa</taxon>
        <taxon>Annelida</taxon>
        <taxon>Polychaeta</taxon>
        <taxon>Sedentaria</taxon>
        <taxon>Scolecida</taxon>
        <taxon>Capitellidae</taxon>
        <taxon>Capitella</taxon>
    </lineage>
</organism>
<evidence type="ECO:0000313" key="2">
    <source>
        <dbReference type="EnsemblMetazoa" id="CapteP187852"/>
    </source>
</evidence>
<evidence type="ECO:0000313" key="3">
    <source>
        <dbReference type="Proteomes" id="UP000014760"/>
    </source>
</evidence>
<reference evidence="3" key="1">
    <citation type="submission" date="2012-12" db="EMBL/GenBank/DDBJ databases">
        <authorList>
            <person name="Hellsten U."/>
            <person name="Grimwood J."/>
            <person name="Chapman J.A."/>
            <person name="Shapiro H."/>
            <person name="Aerts A."/>
            <person name="Otillar R.P."/>
            <person name="Terry A.Y."/>
            <person name="Boore J.L."/>
            <person name="Simakov O."/>
            <person name="Marletaz F."/>
            <person name="Cho S.-J."/>
            <person name="Edsinger-Gonzales E."/>
            <person name="Havlak P."/>
            <person name="Kuo D.-H."/>
            <person name="Larsson T."/>
            <person name="Lv J."/>
            <person name="Arendt D."/>
            <person name="Savage R."/>
            <person name="Osoegawa K."/>
            <person name="de Jong P."/>
            <person name="Lindberg D.R."/>
            <person name="Seaver E.C."/>
            <person name="Weisblat D.A."/>
            <person name="Putnam N.H."/>
            <person name="Grigoriev I.V."/>
            <person name="Rokhsar D.S."/>
        </authorList>
    </citation>
    <scope>NUCLEOTIDE SEQUENCE</scope>
    <source>
        <strain evidence="3">I ESC-2004</strain>
    </source>
</reference>
<name>R7TUY0_CAPTE</name>
<dbReference type="EnsemblMetazoa" id="CapteT187852">
    <property type="protein sequence ID" value="CapteP187852"/>
    <property type="gene ID" value="CapteG187852"/>
</dbReference>
<reference evidence="1 3" key="2">
    <citation type="journal article" date="2013" name="Nature">
        <title>Insights into bilaterian evolution from three spiralian genomes.</title>
        <authorList>
            <person name="Simakov O."/>
            <person name="Marletaz F."/>
            <person name="Cho S.J."/>
            <person name="Edsinger-Gonzales E."/>
            <person name="Havlak P."/>
            <person name="Hellsten U."/>
            <person name="Kuo D.H."/>
            <person name="Larsson T."/>
            <person name="Lv J."/>
            <person name="Arendt D."/>
            <person name="Savage R."/>
            <person name="Osoegawa K."/>
            <person name="de Jong P."/>
            <person name="Grimwood J."/>
            <person name="Chapman J.A."/>
            <person name="Shapiro H."/>
            <person name="Aerts A."/>
            <person name="Otillar R.P."/>
            <person name="Terry A.Y."/>
            <person name="Boore J.L."/>
            <person name="Grigoriev I.V."/>
            <person name="Lindberg D.R."/>
            <person name="Seaver E.C."/>
            <person name="Weisblat D.A."/>
            <person name="Putnam N.H."/>
            <person name="Rokhsar D.S."/>
        </authorList>
    </citation>
    <scope>NUCLEOTIDE SEQUENCE</scope>
    <source>
        <strain evidence="1 3">I ESC-2004</strain>
    </source>
</reference>
<protein>
    <submittedName>
        <fullName evidence="1 2">Uncharacterized protein</fullName>
    </submittedName>
</protein>
<proteinExistence type="predicted"/>
<dbReference type="Proteomes" id="UP000014760">
    <property type="component" value="Unassembled WGS sequence"/>
</dbReference>
<dbReference type="HOGENOM" id="CLU_2099179_0_0_1"/>